<comment type="caution">
    <text evidence="1">The sequence shown here is derived from an EMBL/GenBank/DDBJ whole genome shotgun (WGS) entry which is preliminary data.</text>
</comment>
<evidence type="ECO:0000313" key="1">
    <source>
        <dbReference type="EMBL" id="KAG2466775.1"/>
    </source>
</evidence>
<name>A0A8X7XCR2_POLSE</name>
<reference evidence="1 2" key="1">
    <citation type="journal article" date="2021" name="Cell">
        <title>Tracing the genetic footprints of vertebrate landing in non-teleost ray-finned fishes.</title>
        <authorList>
            <person name="Bi X."/>
            <person name="Wang K."/>
            <person name="Yang L."/>
            <person name="Pan H."/>
            <person name="Jiang H."/>
            <person name="Wei Q."/>
            <person name="Fang M."/>
            <person name="Yu H."/>
            <person name="Zhu C."/>
            <person name="Cai Y."/>
            <person name="He Y."/>
            <person name="Gan X."/>
            <person name="Zeng H."/>
            <person name="Yu D."/>
            <person name="Zhu Y."/>
            <person name="Jiang H."/>
            <person name="Qiu Q."/>
            <person name="Yang H."/>
            <person name="Zhang Y.E."/>
            <person name="Wang W."/>
            <person name="Zhu M."/>
            <person name="He S."/>
            <person name="Zhang G."/>
        </authorList>
    </citation>
    <scope>NUCLEOTIDE SEQUENCE [LARGE SCALE GENOMIC DNA]</scope>
    <source>
        <strain evidence="1">Bchr_013</strain>
    </source>
</reference>
<dbReference type="InterPro" id="IPR029064">
    <property type="entry name" value="Ribosomal_eL30-like_sf"/>
</dbReference>
<dbReference type="PANTHER" id="PTHR10411">
    <property type="entry name" value="GROWTH ARREST AND DNA DAMAGE-INDUCIBLE PROTEIN GADD45"/>
    <property type="match status" value="1"/>
</dbReference>
<dbReference type="EMBL" id="JAATIS010001241">
    <property type="protein sequence ID" value="KAG2466775.1"/>
    <property type="molecule type" value="Genomic_DNA"/>
</dbReference>
<feature type="non-terminal residue" evidence="1">
    <location>
        <position position="1"/>
    </location>
</feature>
<dbReference type="GO" id="GO:0051726">
    <property type="term" value="P:regulation of cell cycle"/>
    <property type="evidence" value="ECO:0007669"/>
    <property type="project" value="InterPro"/>
</dbReference>
<gene>
    <name evidence="1" type="primary">Gadd45g_1</name>
    <name evidence="1" type="ORF">GTO96_0020881</name>
</gene>
<dbReference type="AlphaFoldDB" id="A0A8X7XCR2"/>
<sequence>MYAGVKALRRLKAELRVSTLLSDSAAPSPSGVRVGSAGTNRSCALQGPRSCHTWMQCAGKALEEMLISAKHQECLTVGVYESAKVMNVNPDSVAFCVLVTDKEYECNIALQIHFTLIQAFCFDNDIDIVRVNDLQHMAKIIGCPGMPCDLQDMHCVLVTDAVCRQSTRGTAALCKKPRLDPDSVAFCVLATDEEYECDIALQIHFTLIQAFCFDNDINIVRVNDTQRLAEIVGSTDESGEPKDVHCILITVLGRVVRSSSSGASVGEENFTDFDFADDAVIFTESMEALIGTLLPP</sequence>
<feature type="non-terminal residue" evidence="1">
    <location>
        <position position="296"/>
    </location>
</feature>
<dbReference type="Gene3D" id="3.30.1330.30">
    <property type="match status" value="2"/>
</dbReference>
<keyword evidence="2" id="KW-1185">Reference proteome</keyword>
<accession>A0A8X7XCR2</accession>
<dbReference type="Proteomes" id="UP000886611">
    <property type="component" value="Unassembled WGS sequence"/>
</dbReference>
<dbReference type="PANTHER" id="PTHR10411:SF4">
    <property type="entry name" value="GROWTH ARREST AND DNA DAMAGE-INDUCIBLE PROTEIN GADD45 GAMMA"/>
    <property type="match status" value="1"/>
</dbReference>
<protein>
    <submittedName>
        <fullName evidence="1">GA45G protein</fullName>
    </submittedName>
</protein>
<evidence type="ECO:0000313" key="2">
    <source>
        <dbReference type="Proteomes" id="UP000886611"/>
    </source>
</evidence>
<dbReference type="InterPro" id="IPR024824">
    <property type="entry name" value="GADD45"/>
</dbReference>
<dbReference type="GO" id="GO:0005737">
    <property type="term" value="C:cytoplasm"/>
    <property type="evidence" value="ECO:0007669"/>
    <property type="project" value="TreeGrafter"/>
</dbReference>
<dbReference type="GO" id="GO:0005634">
    <property type="term" value="C:nucleus"/>
    <property type="evidence" value="ECO:0007669"/>
    <property type="project" value="InterPro"/>
</dbReference>
<proteinExistence type="predicted"/>
<organism evidence="1 2">
    <name type="scientific">Polypterus senegalus</name>
    <name type="common">Senegal bichir</name>
    <dbReference type="NCBI Taxonomy" id="55291"/>
    <lineage>
        <taxon>Eukaryota</taxon>
        <taxon>Metazoa</taxon>
        <taxon>Chordata</taxon>
        <taxon>Craniata</taxon>
        <taxon>Vertebrata</taxon>
        <taxon>Euteleostomi</taxon>
        <taxon>Actinopterygii</taxon>
        <taxon>Polypteriformes</taxon>
        <taxon>Polypteridae</taxon>
        <taxon>Polypterus</taxon>
    </lineage>
</organism>